<dbReference type="OrthoDB" id="2973047at2"/>
<feature type="coiled-coil region" evidence="1">
    <location>
        <begin position="408"/>
        <end position="435"/>
    </location>
</feature>
<evidence type="ECO:0000313" key="2">
    <source>
        <dbReference type="EMBL" id="KHK62518.1"/>
    </source>
</evidence>
<dbReference type="InterPro" id="IPR026487">
    <property type="entry name" value="CHP04141"/>
</dbReference>
<reference evidence="3" key="1">
    <citation type="submission" date="2015-03" db="EMBL/GenBank/DDBJ databases">
        <title>Pseudomonas frederiksbergensis hydrocarbon degrader.</title>
        <authorList>
            <person name="Brown L.M."/>
            <person name="Ruiz O.N."/>
            <person name="Mueller S."/>
            <person name="Gunasekera T.S."/>
        </authorList>
    </citation>
    <scope>NUCLEOTIDE SEQUENCE [LARGE SCALE GENOMIC DNA]</scope>
    <source>
        <strain evidence="3">SI8</strain>
    </source>
</reference>
<dbReference type="AlphaFoldDB" id="A0A0B1YZT7"/>
<accession>A0A0B1YZT7</accession>
<keyword evidence="1" id="KW-0175">Coiled coil</keyword>
<proteinExistence type="predicted"/>
<protein>
    <submittedName>
        <fullName evidence="2">Sporadically distributed protein, TIGR04141 family</fullName>
    </submittedName>
</protein>
<dbReference type="NCBIfam" id="TIGR04141">
    <property type="entry name" value="TIGR04141 family sporadically distributed protein"/>
    <property type="match status" value="1"/>
</dbReference>
<dbReference type="Proteomes" id="UP000030949">
    <property type="component" value="Unassembled WGS sequence"/>
</dbReference>
<gene>
    <name evidence="2" type="ORF">JZ00_22375</name>
</gene>
<evidence type="ECO:0000256" key="1">
    <source>
        <dbReference type="SAM" id="Coils"/>
    </source>
</evidence>
<dbReference type="Pfam" id="PF19614">
    <property type="entry name" value="DUF6119"/>
    <property type="match status" value="1"/>
</dbReference>
<sequence>MSNTYNIYKIKHHKIKELKEKLKSVGLVEQKTLQAFNYSNTFYFSENIKGNDVWWWETYKEFFNDNIKEPKNIFNFGVLLCQNLENEEKIYAVSLGKSHFYLSKFIHLDFGIDLAIHVADESSILLKKSRYFTGTKRQDVSSYQHFQKDSYEAGESVDHLKLKAANKEIWGERNIIFADSIQMDMDKQPLELSAIFQLIDESFCGEKIIHLPKLESVGAEATSELDELLLEHLNNASGEVLIEEFQVHGIAICFSFHDYDYEIKAKGENSNYRKALGNSIDVQSISDFLGEHPDITDINNVTVQFKNEDSRRFTRSLKEILDCPIEYEEQQYFLKNGEWFLFNQTFMEYLRRSLGSIDIKLEEPLVESAFIAWQKEKRENAKPDDDKVDYREAYFNQKICVERGCLLLDRVLTDIKSLEQKRRSYQVEVADIYKDGEIISVKISKKKPELIYNIEQSRDAITLIKNKTIKFEEKLHSAGLWFVFEDDIKKITDVNSIQFLLAVESWHKLVTNHGLIPRIYISKHERDVDKEGKKKT</sequence>
<organism evidence="2 3">
    <name type="scientific">Pseudomonas frederiksbergensis</name>
    <dbReference type="NCBI Taxonomy" id="104087"/>
    <lineage>
        <taxon>Bacteria</taxon>
        <taxon>Pseudomonadati</taxon>
        <taxon>Pseudomonadota</taxon>
        <taxon>Gammaproteobacteria</taxon>
        <taxon>Pseudomonadales</taxon>
        <taxon>Pseudomonadaceae</taxon>
        <taxon>Pseudomonas</taxon>
    </lineage>
</organism>
<comment type="caution">
    <text evidence="2">The sequence shown here is derived from an EMBL/GenBank/DDBJ whole genome shotgun (WGS) entry which is preliminary data.</text>
</comment>
<dbReference type="EMBL" id="JQGJ01000017">
    <property type="protein sequence ID" value="KHK62518.1"/>
    <property type="molecule type" value="Genomic_DNA"/>
</dbReference>
<name>A0A0B1YZT7_9PSED</name>
<dbReference type="RefSeq" id="WP_039593391.1">
    <property type="nucleotide sequence ID" value="NZ_JQGJ02000015.1"/>
</dbReference>
<evidence type="ECO:0000313" key="3">
    <source>
        <dbReference type="Proteomes" id="UP000030949"/>
    </source>
</evidence>